<evidence type="ECO:0000313" key="2">
    <source>
        <dbReference type="Proteomes" id="UP000594261"/>
    </source>
</evidence>
<dbReference type="InterPro" id="IPR038837">
    <property type="entry name" value="tRNA_ligase_1"/>
</dbReference>
<keyword evidence="2" id="KW-1185">Reference proteome</keyword>
<accession>A0A7N2MTU7</accession>
<protein>
    <submittedName>
        <fullName evidence="1">Uncharacterized protein</fullName>
    </submittedName>
</protein>
<dbReference type="PANTHER" id="PTHR35460">
    <property type="entry name" value="TRNA LIGASE 1"/>
    <property type="match status" value="1"/>
</dbReference>
<dbReference type="Proteomes" id="UP000594261">
    <property type="component" value="Chromosome 11"/>
</dbReference>
<dbReference type="AlphaFoldDB" id="A0A7N2MTU7"/>
<dbReference type="GO" id="GO:0003972">
    <property type="term" value="F:RNA ligase (ATP) activity"/>
    <property type="evidence" value="ECO:0007669"/>
    <property type="project" value="InterPro"/>
</dbReference>
<name>A0A7N2MTU7_QUELO</name>
<evidence type="ECO:0000313" key="1">
    <source>
        <dbReference type="EnsemblPlants" id="QL11p006401:mrna"/>
    </source>
</evidence>
<dbReference type="EMBL" id="LRBV02000011">
    <property type="status" value="NOT_ANNOTATED_CDS"/>
    <property type="molecule type" value="Genomic_DNA"/>
</dbReference>
<dbReference type="EnsemblPlants" id="QL11p006401:mrna">
    <property type="protein sequence ID" value="QL11p006401:mrna"/>
    <property type="gene ID" value="QL11p006401"/>
</dbReference>
<reference evidence="1 2" key="1">
    <citation type="journal article" date="2016" name="G3 (Bethesda)">
        <title>First Draft Assembly and Annotation of the Genome of a California Endemic Oak Quercus lobata Nee (Fagaceae).</title>
        <authorList>
            <person name="Sork V.L."/>
            <person name="Fitz-Gibbon S.T."/>
            <person name="Puiu D."/>
            <person name="Crepeau M."/>
            <person name="Gugger P.F."/>
            <person name="Sherman R."/>
            <person name="Stevens K."/>
            <person name="Langley C.H."/>
            <person name="Pellegrini M."/>
            <person name="Salzberg S.L."/>
        </authorList>
    </citation>
    <scope>NUCLEOTIDE SEQUENCE [LARGE SCALE GENOMIC DNA]</scope>
    <source>
        <strain evidence="1 2">cv. SW786</strain>
    </source>
</reference>
<organism evidence="1 2">
    <name type="scientific">Quercus lobata</name>
    <name type="common">Valley oak</name>
    <dbReference type="NCBI Taxonomy" id="97700"/>
    <lineage>
        <taxon>Eukaryota</taxon>
        <taxon>Viridiplantae</taxon>
        <taxon>Streptophyta</taxon>
        <taxon>Embryophyta</taxon>
        <taxon>Tracheophyta</taxon>
        <taxon>Spermatophyta</taxon>
        <taxon>Magnoliopsida</taxon>
        <taxon>eudicotyledons</taxon>
        <taxon>Gunneridae</taxon>
        <taxon>Pentapetalae</taxon>
        <taxon>rosids</taxon>
        <taxon>fabids</taxon>
        <taxon>Fagales</taxon>
        <taxon>Fagaceae</taxon>
        <taxon>Quercus</taxon>
    </lineage>
</organism>
<reference evidence="1" key="2">
    <citation type="submission" date="2021-01" db="UniProtKB">
        <authorList>
            <consortium name="EnsemblPlants"/>
        </authorList>
    </citation>
    <scope>IDENTIFICATION</scope>
</reference>
<sequence length="255" mass="28058">MTILMMSAATRSEIPWWRVRRVDQLLRNFDRRVAAREWSDVDVSGGGIIAIELISPSRSSFSNSPFSNFGSYIVEKNRKLQNQFEAEASTSSHGGSGSVKPIFDGVSIFVDGFTVPSSQGKDSLALNNVTTNFGTGLDLGPSLREICAANRTDEKQQIKALLQSVGTSFCPDYSDWFGDEEAGDTHSRNADKSVLSKFLQSYPADYSTTKLQAIANLYVKTEGGGGGVFKRLSYKLAYSKKGYVLFRMRVQVILS</sequence>
<proteinExistence type="predicted"/>
<dbReference type="GO" id="GO:0006388">
    <property type="term" value="P:tRNA splicing, via endonucleolytic cleavage and ligation"/>
    <property type="evidence" value="ECO:0007669"/>
    <property type="project" value="InterPro"/>
</dbReference>
<dbReference type="InParanoid" id="A0A7N2MTU7"/>
<dbReference type="PANTHER" id="PTHR35460:SF1">
    <property type="entry name" value="TRNA LIGASE 1"/>
    <property type="match status" value="1"/>
</dbReference>
<dbReference type="Gramene" id="QL11p006401:mrna">
    <property type="protein sequence ID" value="QL11p006401:mrna"/>
    <property type="gene ID" value="QL11p006401"/>
</dbReference>